<evidence type="ECO:0000313" key="3">
    <source>
        <dbReference type="Proteomes" id="UP000236732"/>
    </source>
</evidence>
<dbReference type="GO" id="GO:0016887">
    <property type="term" value="F:ATP hydrolysis activity"/>
    <property type="evidence" value="ECO:0007669"/>
    <property type="project" value="InterPro"/>
</dbReference>
<reference evidence="2 3" key="1">
    <citation type="submission" date="2016-10" db="EMBL/GenBank/DDBJ databases">
        <authorList>
            <person name="de Groot N.N."/>
        </authorList>
    </citation>
    <scope>NUCLEOTIDE SEQUENCE [LARGE SCALE GENOMIC DNA]</scope>
    <source>
        <strain evidence="2 3">CGMCC 4.7037</strain>
    </source>
</reference>
<feature type="domain" description="ATPase AAA-type core" evidence="1">
    <location>
        <begin position="97"/>
        <end position="224"/>
    </location>
</feature>
<dbReference type="PANTHER" id="PTHR43581">
    <property type="entry name" value="ATP/GTP PHOSPHATASE"/>
    <property type="match status" value="1"/>
</dbReference>
<proteinExistence type="predicted"/>
<sequence length="464" mass="52042">MLSLTQDDLLWFHYKFMAGTSSSLTPSDRQVAAITSDLGHHGLSELSSALTGNAGGQQGEDARRVLASFHTWESFPPVASIDAFRMIGGAAIGPHNGSDIIERLARLQNPSASQQNDRSRFDAVNRFLQTVLEDASAYLEVPFERNTINVHRGGKVLPLTHLGTGIHQVIILAVAATVMSDHFVCIEEPEVHLHPLLQRKLVRYLRDEPSNQYLIATHSPHILDYDQSHVFHVRDIEGSTSVCRAKTPAEVATVCSDLGYRPSDLLQANAVVWVEGPSDRIYLQHWIQLKAPDLIEGIHYSIMFYGGRLLNHLSALDPEVSDFISLRRLNRHIAILIDSDKTSVRKPINRTKKRVRDEFDAEGYPGHAWITDGYTIENYVPSDVLSAAVLEVHGRRILWSGDRWRDPLKEYVPAWGGSADKIRIARSVCQNWPGLDFPKVLEKHVERLVSFMREANQHVGAVDR</sequence>
<dbReference type="Gene3D" id="3.40.50.300">
    <property type="entry name" value="P-loop containing nucleotide triphosphate hydrolases"/>
    <property type="match status" value="1"/>
</dbReference>
<name>A0A1H6EWR1_9ACTN</name>
<dbReference type="EMBL" id="FNVT01000026">
    <property type="protein sequence ID" value="SEH02350.1"/>
    <property type="molecule type" value="Genomic_DNA"/>
</dbReference>
<evidence type="ECO:0000313" key="2">
    <source>
        <dbReference type="EMBL" id="SEH02350.1"/>
    </source>
</evidence>
<evidence type="ECO:0000259" key="1">
    <source>
        <dbReference type="Pfam" id="PF13304"/>
    </source>
</evidence>
<dbReference type="Proteomes" id="UP000236732">
    <property type="component" value="Unassembled WGS sequence"/>
</dbReference>
<dbReference type="AlphaFoldDB" id="A0A1H6EWR1"/>
<protein>
    <submittedName>
        <fullName evidence="2">AAA ATPase domain-containing protein</fullName>
    </submittedName>
</protein>
<gene>
    <name evidence="2" type="ORF">SAMN05444920_1268</name>
</gene>
<dbReference type="Pfam" id="PF13304">
    <property type="entry name" value="AAA_21"/>
    <property type="match status" value="1"/>
</dbReference>
<dbReference type="InterPro" id="IPR051396">
    <property type="entry name" value="Bact_Antivir_Def_Nuclease"/>
</dbReference>
<dbReference type="SUPFAM" id="SSF52540">
    <property type="entry name" value="P-loop containing nucleoside triphosphate hydrolases"/>
    <property type="match status" value="1"/>
</dbReference>
<accession>A0A1H6EWR1</accession>
<dbReference type="GO" id="GO:0005524">
    <property type="term" value="F:ATP binding"/>
    <property type="evidence" value="ECO:0007669"/>
    <property type="project" value="InterPro"/>
</dbReference>
<organism evidence="2 3">
    <name type="scientific">Nonomuraea solani</name>
    <dbReference type="NCBI Taxonomy" id="1144553"/>
    <lineage>
        <taxon>Bacteria</taxon>
        <taxon>Bacillati</taxon>
        <taxon>Actinomycetota</taxon>
        <taxon>Actinomycetes</taxon>
        <taxon>Streptosporangiales</taxon>
        <taxon>Streptosporangiaceae</taxon>
        <taxon>Nonomuraea</taxon>
    </lineage>
</organism>
<dbReference type="InterPro" id="IPR003959">
    <property type="entry name" value="ATPase_AAA_core"/>
</dbReference>
<dbReference type="PANTHER" id="PTHR43581:SF2">
    <property type="entry name" value="EXCINUCLEASE ATPASE SUBUNIT"/>
    <property type="match status" value="1"/>
</dbReference>
<dbReference type="InterPro" id="IPR027417">
    <property type="entry name" value="P-loop_NTPase"/>
</dbReference>
<keyword evidence="3" id="KW-1185">Reference proteome</keyword>